<sequence length="160" mass="17802">MNFEVNIHNLPWGCKYLFRITLLHPAHDRNVGQPGRVLARIAPHELLYQRLPVASPPVLANEHFEQATAARHGHVELHAYALPGVANILAPFEQPVTRNRQTLDSGPSDHHPMLHGFAESERSPTAERTDVDEAMLDHGALVLRNFRSARIGGDVAPKAR</sequence>
<protein>
    <submittedName>
        <fullName evidence="2">Uncharacterized protein</fullName>
    </submittedName>
</protein>
<dbReference type="VEuPathDB" id="VectorBase:AATE006079"/>
<reference evidence="2" key="1">
    <citation type="submission" date="2022-08" db="UniProtKB">
        <authorList>
            <consortium name="EnsemblMetazoa"/>
        </authorList>
    </citation>
    <scope>IDENTIFICATION</scope>
    <source>
        <strain evidence="2">EBRO</strain>
    </source>
</reference>
<name>A0A182IV56_ANOAO</name>
<dbReference type="EnsemblMetazoa" id="AATE006079-RA">
    <property type="protein sequence ID" value="AATE006079-PA.1"/>
    <property type="gene ID" value="AATE006079"/>
</dbReference>
<feature type="region of interest" description="Disordered" evidence="1">
    <location>
        <begin position="99"/>
        <end position="127"/>
    </location>
</feature>
<organism evidence="2">
    <name type="scientific">Anopheles atroparvus</name>
    <name type="common">European mosquito</name>
    <dbReference type="NCBI Taxonomy" id="41427"/>
    <lineage>
        <taxon>Eukaryota</taxon>
        <taxon>Metazoa</taxon>
        <taxon>Ecdysozoa</taxon>
        <taxon>Arthropoda</taxon>
        <taxon>Hexapoda</taxon>
        <taxon>Insecta</taxon>
        <taxon>Pterygota</taxon>
        <taxon>Neoptera</taxon>
        <taxon>Endopterygota</taxon>
        <taxon>Diptera</taxon>
        <taxon>Nematocera</taxon>
        <taxon>Culicoidea</taxon>
        <taxon>Culicidae</taxon>
        <taxon>Anophelinae</taxon>
        <taxon>Anopheles</taxon>
    </lineage>
</organism>
<evidence type="ECO:0000256" key="1">
    <source>
        <dbReference type="SAM" id="MobiDB-lite"/>
    </source>
</evidence>
<dbReference type="AlphaFoldDB" id="A0A182IV56"/>
<feature type="compositionally biased region" description="Basic and acidic residues" evidence="1">
    <location>
        <begin position="107"/>
        <end position="127"/>
    </location>
</feature>
<proteinExistence type="predicted"/>
<evidence type="ECO:0000313" key="2">
    <source>
        <dbReference type="EnsemblMetazoa" id="AATE006079-PA.1"/>
    </source>
</evidence>
<accession>A0A182IV56</accession>